<evidence type="ECO:0000256" key="3">
    <source>
        <dbReference type="ARBA" id="ARBA00022737"/>
    </source>
</evidence>
<proteinExistence type="predicted"/>
<accession>A0A914Y6K4</accession>
<evidence type="ECO:0000313" key="8">
    <source>
        <dbReference type="Proteomes" id="UP000887577"/>
    </source>
</evidence>
<dbReference type="GO" id="GO:0005680">
    <property type="term" value="C:anaphase-promoting complex"/>
    <property type="evidence" value="ECO:0007669"/>
    <property type="project" value="TreeGrafter"/>
</dbReference>
<keyword evidence="8" id="KW-1185">Reference proteome</keyword>
<organism evidence="8 9">
    <name type="scientific">Panagrolaimus superbus</name>
    <dbReference type="NCBI Taxonomy" id="310955"/>
    <lineage>
        <taxon>Eukaryota</taxon>
        <taxon>Metazoa</taxon>
        <taxon>Ecdysozoa</taxon>
        <taxon>Nematoda</taxon>
        <taxon>Chromadorea</taxon>
        <taxon>Rhabditida</taxon>
        <taxon>Tylenchina</taxon>
        <taxon>Panagrolaimomorpha</taxon>
        <taxon>Panagrolaimoidea</taxon>
        <taxon>Panagrolaimidae</taxon>
        <taxon>Panagrolaimus</taxon>
    </lineage>
</organism>
<keyword evidence="3" id="KW-0677">Repeat</keyword>
<evidence type="ECO:0000256" key="6">
    <source>
        <dbReference type="SAM" id="MobiDB-lite"/>
    </source>
</evidence>
<evidence type="ECO:0000256" key="4">
    <source>
        <dbReference type="ARBA" id="ARBA00022776"/>
    </source>
</evidence>
<evidence type="ECO:0000256" key="5">
    <source>
        <dbReference type="ARBA" id="ARBA00023306"/>
    </source>
</evidence>
<dbReference type="Pfam" id="PF00400">
    <property type="entry name" value="WD40"/>
    <property type="match status" value="1"/>
</dbReference>
<evidence type="ECO:0000313" key="9">
    <source>
        <dbReference type="WBParaSite" id="PSU_v2.g15821.t1"/>
    </source>
</evidence>
<dbReference type="PANTHER" id="PTHR19918">
    <property type="entry name" value="CELL DIVISION CYCLE 20 CDC20 FIZZY -RELATED"/>
    <property type="match status" value="1"/>
</dbReference>
<dbReference type="SUPFAM" id="SSF50978">
    <property type="entry name" value="WD40 repeat-like"/>
    <property type="match status" value="1"/>
</dbReference>
<dbReference type="InterPro" id="IPR015943">
    <property type="entry name" value="WD40/YVTN_repeat-like_dom_sf"/>
</dbReference>
<keyword evidence="5" id="KW-0131">Cell cycle</keyword>
<keyword evidence="2" id="KW-0132">Cell division</keyword>
<dbReference type="Proteomes" id="UP000887577">
    <property type="component" value="Unplaced"/>
</dbReference>
<reference evidence="9" key="1">
    <citation type="submission" date="2022-11" db="UniProtKB">
        <authorList>
            <consortium name="WormBaseParasite"/>
        </authorList>
    </citation>
    <scope>IDENTIFICATION</scope>
</reference>
<dbReference type="InterPro" id="IPR033010">
    <property type="entry name" value="Cdc20/Fizzy"/>
</dbReference>
<dbReference type="GO" id="GO:1990757">
    <property type="term" value="F:ubiquitin ligase activator activity"/>
    <property type="evidence" value="ECO:0007669"/>
    <property type="project" value="TreeGrafter"/>
</dbReference>
<dbReference type="PANTHER" id="PTHR19918:SF8">
    <property type="entry name" value="FI02843P"/>
    <property type="match status" value="1"/>
</dbReference>
<keyword evidence="1" id="KW-0853">WD repeat</keyword>
<dbReference type="GO" id="GO:0051301">
    <property type="term" value="P:cell division"/>
    <property type="evidence" value="ECO:0007669"/>
    <property type="project" value="UniProtKB-KW"/>
</dbReference>
<dbReference type="InterPro" id="IPR024977">
    <property type="entry name" value="Apc4-like_WD40_dom"/>
</dbReference>
<sequence>MNVGTARNQYLPPHGGNRNRAANIPETIRQFNKSIDPSNSEVNRVYPTSSDHYLNGLGLVTKYYYNIIDWSPKNFIAVALLEKVFIINVATTGADLFKDFNSNTYVVTSLKFSKDGALLAVGFENGFMHIFTVDTKQLVRKFNAEVRGIGSVAWTSGGLLSYGNCNGRIQTHDTRQHVSLLSETRHHGNKVCALNWVCNDKYLVSGSSDYIVNVYSKDTIIRQDPVCFYLLFIAVTFI</sequence>
<feature type="region of interest" description="Disordered" evidence="6">
    <location>
        <begin position="1"/>
        <end position="22"/>
    </location>
</feature>
<evidence type="ECO:0000256" key="1">
    <source>
        <dbReference type="ARBA" id="ARBA00022574"/>
    </source>
</evidence>
<protein>
    <submittedName>
        <fullName evidence="9">Anaphase-promoting complex subunit 4-like WD40 domain-containing protein</fullName>
    </submittedName>
</protein>
<evidence type="ECO:0000259" key="7">
    <source>
        <dbReference type="Pfam" id="PF12894"/>
    </source>
</evidence>
<dbReference type="AlphaFoldDB" id="A0A914Y6K4"/>
<evidence type="ECO:0000256" key="2">
    <source>
        <dbReference type="ARBA" id="ARBA00022618"/>
    </source>
</evidence>
<feature type="domain" description="Anaphase-promoting complex subunit 4-like WD40" evidence="7">
    <location>
        <begin position="93"/>
        <end position="156"/>
    </location>
</feature>
<dbReference type="WBParaSite" id="PSU_v2.g15821.t1">
    <property type="protein sequence ID" value="PSU_v2.g15821.t1"/>
    <property type="gene ID" value="PSU_v2.g15821"/>
</dbReference>
<dbReference type="InterPro" id="IPR001680">
    <property type="entry name" value="WD40_rpt"/>
</dbReference>
<dbReference type="GO" id="GO:0010997">
    <property type="term" value="F:anaphase-promoting complex binding"/>
    <property type="evidence" value="ECO:0007669"/>
    <property type="project" value="InterPro"/>
</dbReference>
<name>A0A914Y6K4_9BILA</name>
<dbReference type="GO" id="GO:0031145">
    <property type="term" value="P:anaphase-promoting complex-dependent catabolic process"/>
    <property type="evidence" value="ECO:0007669"/>
    <property type="project" value="TreeGrafter"/>
</dbReference>
<dbReference type="InterPro" id="IPR036322">
    <property type="entry name" value="WD40_repeat_dom_sf"/>
</dbReference>
<dbReference type="SMART" id="SM00320">
    <property type="entry name" value="WD40"/>
    <property type="match status" value="3"/>
</dbReference>
<dbReference type="GO" id="GO:1905786">
    <property type="term" value="P:positive regulation of anaphase-promoting complex-dependent catabolic process"/>
    <property type="evidence" value="ECO:0007669"/>
    <property type="project" value="TreeGrafter"/>
</dbReference>
<dbReference type="Gene3D" id="2.130.10.10">
    <property type="entry name" value="YVTN repeat-like/Quinoprotein amine dehydrogenase"/>
    <property type="match status" value="1"/>
</dbReference>
<keyword evidence="4" id="KW-0498">Mitosis</keyword>
<dbReference type="Pfam" id="PF12894">
    <property type="entry name" value="ANAPC4_WD40"/>
    <property type="match status" value="1"/>
</dbReference>